<dbReference type="InterPro" id="IPR032675">
    <property type="entry name" value="LRR_dom_sf"/>
</dbReference>
<protein>
    <submittedName>
        <fullName evidence="2">Uncharacterized protein</fullName>
    </submittedName>
</protein>
<keyword evidence="3" id="KW-1185">Reference proteome</keyword>
<evidence type="ECO:0000256" key="1">
    <source>
        <dbReference type="SAM" id="MobiDB-lite"/>
    </source>
</evidence>
<evidence type="ECO:0000313" key="3">
    <source>
        <dbReference type="Proteomes" id="UP001153069"/>
    </source>
</evidence>
<reference evidence="2" key="1">
    <citation type="submission" date="2020-06" db="EMBL/GenBank/DDBJ databases">
        <authorList>
            <consortium name="Plant Systems Biology data submission"/>
        </authorList>
    </citation>
    <scope>NUCLEOTIDE SEQUENCE</scope>
    <source>
        <strain evidence="2">D6</strain>
    </source>
</reference>
<dbReference type="EMBL" id="CAICTM010001414">
    <property type="protein sequence ID" value="CAB9523441.1"/>
    <property type="molecule type" value="Genomic_DNA"/>
</dbReference>
<dbReference type="Gene3D" id="3.80.10.10">
    <property type="entry name" value="Ribonuclease Inhibitor"/>
    <property type="match status" value="1"/>
</dbReference>
<proteinExistence type="predicted"/>
<name>A0A9N8EQ47_9STRA</name>
<accession>A0A9N8EQ47</accession>
<organism evidence="2 3">
    <name type="scientific">Seminavis robusta</name>
    <dbReference type="NCBI Taxonomy" id="568900"/>
    <lineage>
        <taxon>Eukaryota</taxon>
        <taxon>Sar</taxon>
        <taxon>Stramenopiles</taxon>
        <taxon>Ochrophyta</taxon>
        <taxon>Bacillariophyta</taxon>
        <taxon>Bacillariophyceae</taxon>
        <taxon>Bacillariophycidae</taxon>
        <taxon>Naviculales</taxon>
        <taxon>Naviculaceae</taxon>
        <taxon>Seminavis</taxon>
    </lineage>
</organism>
<dbReference type="SUPFAM" id="SSF52047">
    <property type="entry name" value="RNI-like"/>
    <property type="match status" value="1"/>
</dbReference>
<sequence>METVPDNEPFGSETGTGSEENSKEFDEQKPNGTPTKSPSKRLNELFLREDWRSPTKARPLVLEACHILKEWPHLARKEFDMRRHEDLLIFEEYPITVFLGAGWLDWETFDTIHKLYPECLEQWCGIDGDEGYPPWYPAFTSEGAGLSKEIMTFLFTGLRPAARISTFAIGVNFPCAVYIQHVLSKERSSSEIQTTLEIFDMLWACRTRWNTLLNAAVEANSEMFIRFILSQLPDEELSFRFDPRQYDMRAAQGLDKVLPRLKALDVPFGSIAEASVFVLRALQSTNISALTLRQDDDDMLEEASVIEPAAAALESLVSTTQSLKSLEFSVGMFDGCISLKYLDAVISGMKSNQHKCIKQLSLRGLEEISIENLEGLFLTGASKIDLGNKSVIWSCMVHDSDQRWASGSPEHSKQDLWDNMCQLETLTVEGVGFRGSSFYSFMMMIGNIPSLTELHVTQGFLCQESCKRKVTEAMVSLLEKGKLRKLKFQLHIDIPLFCRHLEENTSLVDLCLSCKDQDMHGGNMEILGCVLRDHNVTLESLAMTIKAFEYVSHSNMINYFLALNRLGRQKMRCEEMLPDSFLAIISAALSEEPAMVVPLVYGLLRQSPSKWTGLAAARCQVRGAQESGKKRKLEALQEAE</sequence>
<feature type="region of interest" description="Disordered" evidence="1">
    <location>
        <begin position="1"/>
        <end position="39"/>
    </location>
</feature>
<dbReference type="AlphaFoldDB" id="A0A9N8EQ47"/>
<feature type="compositionally biased region" description="Basic and acidic residues" evidence="1">
    <location>
        <begin position="20"/>
        <end position="29"/>
    </location>
</feature>
<evidence type="ECO:0000313" key="2">
    <source>
        <dbReference type="EMBL" id="CAB9523441.1"/>
    </source>
</evidence>
<dbReference type="Proteomes" id="UP001153069">
    <property type="component" value="Unassembled WGS sequence"/>
</dbReference>
<gene>
    <name evidence="2" type="ORF">SEMRO_1416_G270860.1</name>
</gene>
<comment type="caution">
    <text evidence="2">The sequence shown here is derived from an EMBL/GenBank/DDBJ whole genome shotgun (WGS) entry which is preliminary data.</text>
</comment>